<reference evidence="6 7" key="1">
    <citation type="submission" date="2018-10" db="EMBL/GenBank/DDBJ databases">
        <title>Phylogenomics of Brevibacillus.</title>
        <authorList>
            <person name="Dunlap C."/>
        </authorList>
    </citation>
    <scope>NUCLEOTIDE SEQUENCE [LARGE SCALE GENOMIC DNA]</scope>
    <source>
        <strain evidence="6 7">JCM 15774</strain>
    </source>
</reference>
<evidence type="ECO:0000256" key="3">
    <source>
        <dbReference type="ARBA" id="ARBA00022801"/>
    </source>
</evidence>
<evidence type="ECO:0000256" key="2">
    <source>
        <dbReference type="ARBA" id="ARBA00011901"/>
    </source>
</evidence>
<dbReference type="EMBL" id="RHHU01000016">
    <property type="protein sequence ID" value="RNB81106.1"/>
    <property type="molecule type" value="Genomic_DNA"/>
</dbReference>
<evidence type="ECO:0000256" key="4">
    <source>
        <dbReference type="ARBA" id="ARBA00023316"/>
    </source>
</evidence>
<dbReference type="Gene3D" id="3.40.80.10">
    <property type="entry name" value="Peptidoglycan recognition protein-like"/>
    <property type="match status" value="1"/>
</dbReference>
<evidence type="ECO:0000259" key="5">
    <source>
        <dbReference type="SMART" id="SM00644"/>
    </source>
</evidence>
<evidence type="ECO:0000313" key="6">
    <source>
        <dbReference type="EMBL" id="RNB81106.1"/>
    </source>
</evidence>
<dbReference type="GO" id="GO:0008745">
    <property type="term" value="F:N-acetylmuramoyl-L-alanine amidase activity"/>
    <property type="evidence" value="ECO:0007669"/>
    <property type="project" value="UniProtKB-EC"/>
</dbReference>
<dbReference type="InterPro" id="IPR012854">
    <property type="entry name" value="Cu_amine_oxidase-like_N"/>
</dbReference>
<dbReference type="EC" id="3.5.1.28" evidence="2"/>
<keyword evidence="3" id="KW-0378">Hydrolase</keyword>
<dbReference type="SUPFAM" id="SSF55846">
    <property type="entry name" value="N-acetylmuramoyl-L-alanine amidase-like"/>
    <property type="match status" value="1"/>
</dbReference>
<dbReference type="Pfam" id="PF01510">
    <property type="entry name" value="Amidase_2"/>
    <property type="match status" value="1"/>
</dbReference>
<dbReference type="AlphaFoldDB" id="A0A3M8CZ51"/>
<accession>A0A3M8CZ51</accession>
<dbReference type="GO" id="GO:0009253">
    <property type="term" value="P:peptidoglycan catabolic process"/>
    <property type="evidence" value="ECO:0007669"/>
    <property type="project" value="InterPro"/>
</dbReference>
<dbReference type="PANTHER" id="PTHR30417">
    <property type="entry name" value="N-ACETYLMURAMOYL-L-ALANINE AMIDASE AMID"/>
    <property type="match status" value="1"/>
</dbReference>
<dbReference type="SUPFAM" id="SSF55383">
    <property type="entry name" value="Copper amine oxidase, domain N"/>
    <property type="match status" value="1"/>
</dbReference>
<dbReference type="Pfam" id="PF07833">
    <property type="entry name" value="Cu_amine_oxidN1"/>
    <property type="match status" value="1"/>
</dbReference>
<dbReference type="InterPro" id="IPR036505">
    <property type="entry name" value="Amidase/PGRP_sf"/>
</dbReference>
<organism evidence="6 7">
    <name type="scientific">Brevibacillus nitrificans</name>
    <dbReference type="NCBI Taxonomy" id="651560"/>
    <lineage>
        <taxon>Bacteria</taxon>
        <taxon>Bacillati</taxon>
        <taxon>Bacillota</taxon>
        <taxon>Bacilli</taxon>
        <taxon>Bacillales</taxon>
        <taxon>Paenibacillaceae</taxon>
        <taxon>Brevibacillus</taxon>
    </lineage>
</organism>
<gene>
    <name evidence="6" type="ORF">EDM59_23215</name>
</gene>
<dbReference type="InterPro" id="IPR002502">
    <property type="entry name" value="Amidase_domain"/>
</dbReference>
<keyword evidence="4" id="KW-0961">Cell wall biogenesis/degradation</keyword>
<proteinExistence type="predicted"/>
<dbReference type="PANTHER" id="PTHR30417:SF1">
    <property type="entry name" value="N-ACETYLMURAMOYL-L-ALANINE AMIDASE AMID"/>
    <property type="match status" value="1"/>
</dbReference>
<protein>
    <recommendedName>
        <fullName evidence="2">N-acetylmuramoyl-L-alanine amidase</fullName>
        <ecNumber evidence="2">3.5.1.28</ecNumber>
    </recommendedName>
</protein>
<dbReference type="Proteomes" id="UP000269573">
    <property type="component" value="Unassembled WGS sequence"/>
</dbReference>
<keyword evidence="7" id="KW-1185">Reference proteome</keyword>
<dbReference type="SMART" id="SM00644">
    <property type="entry name" value="Ami_2"/>
    <property type="match status" value="1"/>
</dbReference>
<dbReference type="GO" id="GO:0071555">
    <property type="term" value="P:cell wall organization"/>
    <property type="evidence" value="ECO:0007669"/>
    <property type="project" value="UniProtKB-KW"/>
</dbReference>
<dbReference type="InterPro" id="IPR036582">
    <property type="entry name" value="Mao_N_sf"/>
</dbReference>
<feature type="domain" description="N-acetylmuramoyl-L-alanine amidase" evidence="5">
    <location>
        <begin position="9"/>
        <end position="148"/>
    </location>
</feature>
<evidence type="ECO:0000256" key="1">
    <source>
        <dbReference type="ARBA" id="ARBA00001561"/>
    </source>
</evidence>
<comment type="caution">
    <text evidence="6">The sequence shown here is derived from an EMBL/GenBank/DDBJ whole genome shotgun (WGS) entry which is preliminary data.</text>
</comment>
<dbReference type="GO" id="GO:0009254">
    <property type="term" value="P:peptidoglycan turnover"/>
    <property type="evidence" value="ECO:0007669"/>
    <property type="project" value="TreeGrafter"/>
</dbReference>
<evidence type="ECO:0000313" key="7">
    <source>
        <dbReference type="Proteomes" id="UP000269573"/>
    </source>
</evidence>
<dbReference type="CDD" id="cd06583">
    <property type="entry name" value="PGRP"/>
    <property type="match status" value="1"/>
</dbReference>
<sequence>MQITEMLLTNKTARPGIIMTPKALVIHWTANESKGADARANRSYFNQPTTEASAHYIVDDVEIIRCLPENEMGYHVGAKSYKPEAVKRLSAYPNNCTIGIEMCVNTDGSFQAMYKKTLELAVDILKRYQWGIERLWRHYDITGKNCPAFFTADDYAHKYFGTGAAEAWNRFKQDIHNLLTSNPQKPQDHVDNCNIQVALPAKGILRAGVSYLPVRMVAEAVGGVVGWEADTKRVTVNGQQLDVSIENGIAYAAARKLAEVLNREASWESASRTVTLVPKSQNTG</sequence>
<dbReference type="InterPro" id="IPR051206">
    <property type="entry name" value="NAMLAA_amidase_2"/>
</dbReference>
<name>A0A3M8CZ51_9BACL</name>
<comment type="catalytic activity">
    <reaction evidence="1">
        <text>Hydrolyzes the link between N-acetylmuramoyl residues and L-amino acid residues in certain cell-wall glycopeptides.</text>
        <dbReference type="EC" id="3.5.1.28"/>
    </reaction>
</comment>